<proteinExistence type="predicted"/>
<evidence type="ECO:0000259" key="1">
    <source>
        <dbReference type="SMART" id="SM01321"/>
    </source>
</evidence>
<dbReference type="InterPro" id="IPR002686">
    <property type="entry name" value="Transposase_17"/>
</dbReference>
<dbReference type="SMART" id="SM01321">
    <property type="entry name" value="Y1_Tnp"/>
    <property type="match status" value="1"/>
</dbReference>
<accession>A0A385SVI1</accession>
<dbReference type="PANTHER" id="PTHR36966:SF1">
    <property type="entry name" value="REP-ASSOCIATED TYROSINE TRANSPOSASE"/>
    <property type="match status" value="1"/>
</dbReference>
<evidence type="ECO:0000313" key="3">
    <source>
        <dbReference type="Proteomes" id="UP000266183"/>
    </source>
</evidence>
<dbReference type="KEGG" id="chk:D4L85_32170"/>
<dbReference type="GO" id="GO:0006313">
    <property type="term" value="P:DNA transposition"/>
    <property type="evidence" value="ECO:0007669"/>
    <property type="project" value="InterPro"/>
</dbReference>
<dbReference type="GO" id="GO:0043565">
    <property type="term" value="F:sequence-specific DNA binding"/>
    <property type="evidence" value="ECO:0007669"/>
    <property type="project" value="TreeGrafter"/>
</dbReference>
<dbReference type="InterPro" id="IPR036515">
    <property type="entry name" value="Transposase_17_sf"/>
</dbReference>
<dbReference type="Proteomes" id="UP000266183">
    <property type="component" value="Chromosome"/>
</dbReference>
<evidence type="ECO:0000313" key="2">
    <source>
        <dbReference type="EMBL" id="AYB34954.1"/>
    </source>
</evidence>
<dbReference type="RefSeq" id="WP_119758207.1">
    <property type="nucleotide sequence ID" value="NZ_CP032382.1"/>
</dbReference>
<gene>
    <name evidence="2" type="ORF">D4L85_32170</name>
</gene>
<protein>
    <submittedName>
        <fullName evidence="2">Transposase</fullName>
    </submittedName>
</protein>
<sequence>MERGNIVYAKTHPEFVTITCLDWKPVLADDRFKDIVISSLSFLNKANRVIIYAFVIMQNHMHLIWQILGDHSRANVQRDFLRFTSQQILKILRNENSPLQGELLVGAKDRRYQIWERNSLVISLWSEKVMWQKIDYIHLNPSKRDGVNVRRSISIPVLDFILMGRGDGDFSFILMGEDGWQA</sequence>
<dbReference type="OrthoDB" id="9788881at2"/>
<dbReference type="Gene3D" id="3.30.70.1290">
    <property type="entry name" value="Transposase IS200-like"/>
    <property type="match status" value="1"/>
</dbReference>
<dbReference type="GO" id="GO:0004803">
    <property type="term" value="F:transposase activity"/>
    <property type="evidence" value="ECO:0007669"/>
    <property type="project" value="InterPro"/>
</dbReference>
<organism evidence="2 3">
    <name type="scientific">Chryseolinea soli</name>
    <dbReference type="NCBI Taxonomy" id="2321403"/>
    <lineage>
        <taxon>Bacteria</taxon>
        <taxon>Pseudomonadati</taxon>
        <taxon>Bacteroidota</taxon>
        <taxon>Cytophagia</taxon>
        <taxon>Cytophagales</taxon>
        <taxon>Fulvivirgaceae</taxon>
        <taxon>Chryseolinea</taxon>
    </lineage>
</organism>
<feature type="domain" description="Transposase IS200-like" evidence="1">
    <location>
        <begin position="9"/>
        <end position="140"/>
    </location>
</feature>
<dbReference type="PANTHER" id="PTHR36966">
    <property type="entry name" value="REP-ASSOCIATED TYROSINE TRANSPOSASE"/>
    <property type="match status" value="1"/>
</dbReference>
<reference evidence="3" key="1">
    <citation type="submission" date="2018-09" db="EMBL/GenBank/DDBJ databases">
        <title>Chryseolinea sp. KIS68-18 isolated from soil.</title>
        <authorList>
            <person name="Weon H.-Y."/>
            <person name="Kwon S.-W."/>
            <person name="Lee S.A."/>
        </authorList>
    </citation>
    <scope>NUCLEOTIDE SEQUENCE [LARGE SCALE GENOMIC DNA]</scope>
    <source>
        <strain evidence="3">KIS68-18</strain>
    </source>
</reference>
<keyword evidence="3" id="KW-1185">Reference proteome</keyword>
<dbReference type="AlphaFoldDB" id="A0A385SVI1"/>
<dbReference type="SUPFAM" id="SSF143422">
    <property type="entry name" value="Transposase IS200-like"/>
    <property type="match status" value="1"/>
</dbReference>
<dbReference type="EMBL" id="CP032382">
    <property type="protein sequence ID" value="AYB34954.1"/>
    <property type="molecule type" value="Genomic_DNA"/>
</dbReference>
<dbReference type="InterPro" id="IPR052715">
    <property type="entry name" value="RAYT_transposase"/>
</dbReference>
<name>A0A385SVI1_9BACT</name>